<sequence>MKKILLALIILAFAGEVFAVEWDELKFYPRKNRNETITAPWTFTDTCYFAEISAEYVLVDSVVVTYLNANYVDGDSMLLQTGGKFYFGTDKTDYMWEYADGSIKFVFDNVDVLEMGASGLQAFYALIDWISADSVESEWASFDSLLMGLGHEIVWDDDADTYFKATGDDAFKAYSGGVEAWGFNNTLFQISREVTVDSNATFSQSVYIDAGDTLHLEGAAGNCYVRRQAGADKIEIFSGAIAAEFNVGGMTFSGTSSGPLIAYSGATATAPTLIPNEAQVTTGIGWTSTGDTALVLITNATSGLYVYEDSVKTDLLTVFNLIYADSIDLNYADITNVITSMTIGGAYIYRAGGTDVPYTDGGTGLSAYSQGDILYATDYNAIGKLAWTGSGKYLGSDIDSILTWHDLATDLAGYLEWSDTTNVILTVSDSTVLSTRISGKADSGAVGYLAQAETIAGDWVNTANPWLDTEIASSATWNARLDTAIIVTWADTADVILTVSDTASFTARIAAMPDSGQVIFWADTTVNMPTYTYLSTNYQPLEATLTDIADGTITEDLINTTNPWADNEVADNITASSYLPLAGGTMTGNILFGDPGTSSNSDTLIFISDNGTEADTAMIVNCYGDDPYLRLFAPSDVGSPTPVMDLKDQKIVLFNGGAGVDYALEFNGADNDGSITYMEDEDRFDFDNDVDVIGDLTAGTITSDGAITASGLTLGSNYRFSDSFVTTAEVDTILNADFASTDYFFLTPSGVSITANDVLSYEAKTDTLIVHRPASGTSGLTYSGFRVK</sequence>
<evidence type="ECO:0000313" key="1">
    <source>
        <dbReference type="EMBL" id="KKW11341.1"/>
    </source>
</evidence>
<dbReference type="EMBL" id="LCQD01000021">
    <property type="protein sequence ID" value="KKW11341.1"/>
    <property type="molecule type" value="Genomic_DNA"/>
</dbReference>
<name>A0A0G1VY02_9BACT</name>
<dbReference type="Proteomes" id="UP000034588">
    <property type="component" value="Unassembled WGS sequence"/>
</dbReference>
<reference evidence="1 2" key="1">
    <citation type="journal article" date="2015" name="Nature">
        <title>rRNA introns, odd ribosomes, and small enigmatic genomes across a large radiation of phyla.</title>
        <authorList>
            <person name="Brown C.T."/>
            <person name="Hug L.A."/>
            <person name="Thomas B.C."/>
            <person name="Sharon I."/>
            <person name="Castelle C.J."/>
            <person name="Singh A."/>
            <person name="Wilkins M.J."/>
            <person name="Williams K.H."/>
            <person name="Banfield J.F."/>
        </authorList>
    </citation>
    <scope>NUCLEOTIDE SEQUENCE [LARGE SCALE GENOMIC DNA]</scope>
</reference>
<accession>A0A0G1VY02</accession>
<organism evidence="1 2">
    <name type="scientific">Candidatus Gottesmanbacteria bacterium GW2011_GWB1_49_7</name>
    <dbReference type="NCBI Taxonomy" id="1618448"/>
    <lineage>
        <taxon>Bacteria</taxon>
        <taxon>Candidatus Gottesmaniibacteriota</taxon>
    </lineage>
</organism>
<dbReference type="AlphaFoldDB" id="A0A0G1VY02"/>
<comment type="caution">
    <text evidence="1">The sequence shown here is derived from an EMBL/GenBank/DDBJ whole genome shotgun (WGS) entry which is preliminary data.</text>
</comment>
<protein>
    <submittedName>
        <fullName evidence="1">Uncharacterized protein</fullName>
    </submittedName>
</protein>
<proteinExistence type="predicted"/>
<gene>
    <name evidence="1" type="ORF">UY48_C0021G0003</name>
</gene>
<evidence type="ECO:0000313" key="2">
    <source>
        <dbReference type="Proteomes" id="UP000034588"/>
    </source>
</evidence>